<dbReference type="EMBL" id="JAGRRH010000006">
    <property type="protein sequence ID" value="KAG7368886.1"/>
    <property type="molecule type" value="Genomic_DNA"/>
</dbReference>
<evidence type="ECO:0000313" key="4">
    <source>
        <dbReference type="EMBL" id="KAG7368886.1"/>
    </source>
</evidence>
<protein>
    <submittedName>
        <fullName evidence="4">Uncharacterized protein</fullName>
    </submittedName>
</protein>
<feature type="transmembrane region" description="Helical" evidence="2">
    <location>
        <begin position="200"/>
        <end position="219"/>
    </location>
</feature>
<evidence type="ECO:0000256" key="1">
    <source>
        <dbReference type="SAM" id="MobiDB-lite"/>
    </source>
</evidence>
<evidence type="ECO:0000256" key="2">
    <source>
        <dbReference type="SAM" id="Phobius"/>
    </source>
</evidence>
<keyword evidence="2" id="KW-1133">Transmembrane helix</keyword>
<dbReference type="Proteomes" id="UP000693970">
    <property type="component" value="Unassembled WGS sequence"/>
</dbReference>
<sequence length="348" mass="39682">MTHYPDFVDHESVDYQSDIDDDESMRRERDSRGNSNQRESSDDIPIAQPSSVFDQEQLKISVTEFESDEDYDEVPEVHEFVPEVYEFVPEVHEYDYDFSRGYQREDEYELDDWESHRGGESEIRRIKSLQKLRSVESSFEDDDLQVDKRPSCLLIFTICILCLELGAAMIAVIFFEPLVECCGESFVSPSETTTETWNKALYGISVGYLVWIILDFPIVALSKEPVFLFNPMIGFLLCMHMLYVTNTTYAFAIYGLETAAMLGQSYVLMQLQRNPELCVHSIFNFIMCGIVIYALIELTRQGGYCIVGGSLQGVFTDSTCDVRCNDEASCNSCAGNATQCFIPFQSSI</sequence>
<keyword evidence="2" id="KW-0812">Transmembrane</keyword>
<dbReference type="EMBL" id="JAGRRH010000095">
    <property type="protein sequence ID" value="KAG7337086.1"/>
    <property type="molecule type" value="Genomic_DNA"/>
</dbReference>
<reference evidence="4" key="1">
    <citation type="journal article" date="2021" name="Sci. Rep.">
        <title>Diploid genomic architecture of Nitzschia inconspicua, an elite biomass production diatom.</title>
        <authorList>
            <person name="Oliver A."/>
            <person name="Podell S."/>
            <person name="Pinowska A."/>
            <person name="Traller J.C."/>
            <person name="Smith S.R."/>
            <person name="McClure R."/>
            <person name="Beliaev A."/>
            <person name="Bohutskyi P."/>
            <person name="Hill E.A."/>
            <person name="Rabines A."/>
            <person name="Zheng H."/>
            <person name="Allen L.Z."/>
            <person name="Kuo A."/>
            <person name="Grigoriev I.V."/>
            <person name="Allen A.E."/>
            <person name="Hazlebeck D."/>
            <person name="Allen E.E."/>
        </authorList>
    </citation>
    <scope>NUCLEOTIDE SEQUENCE</scope>
    <source>
        <strain evidence="4">Hildebrandi</strain>
    </source>
</reference>
<reference evidence="4" key="2">
    <citation type="submission" date="2021-04" db="EMBL/GenBank/DDBJ databases">
        <authorList>
            <person name="Podell S."/>
        </authorList>
    </citation>
    <scope>NUCLEOTIDE SEQUENCE</scope>
    <source>
        <strain evidence="4">Hildebrandi</strain>
    </source>
</reference>
<feature type="transmembrane region" description="Helical" evidence="2">
    <location>
        <begin position="277"/>
        <end position="296"/>
    </location>
</feature>
<dbReference type="AlphaFoldDB" id="A0A9K3LXH8"/>
<organism evidence="4 5">
    <name type="scientific">Nitzschia inconspicua</name>
    <dbReference type="NCBI Taxonomy" id="303405"/>
    <lineage>
        <taxon>Eukaryota</taxon>
        <taxon>Sar</taxon>
        <taxon>Stramenopiles</taxon>
        <taxon>Ochrophyta</taxon>
        <taxon>Bacillariophyta</taxon>
        <taxon>Bacillariophyceae</taxon>
        <taxon>Bacillariophycidae</taxon>
        <taxon>Bacillariales</taxon>
        <taxon>Bacillariaceae</taxon>
        <taxon>Nitzschia</taxon>
    </lineage>
</organism>
<gene>
    <name evidence="3" type="ORF">IV203_011151</name>
    <name evidence="4" type="ORF">IV203_031629</name>
</gene>
<keyword evidence="5" id="KW-1185">Reference proteome</keyword>
<evidence type="ECO:0000313" key="3">
    <source>
        <dbReference type="EMBL" id="KAG7337086.1"/>
    </source>
</evidence>
<dbReference type="OrthoDB" id="48273at2759"/>
<evidence type="ECO:0000313" key="5">
    <source>
        <dbReference type="Proteomes" id="UP000693970"/>
    </source>
</evidence>
<feature type="transmembrane region" description="Helical" evidence="2">
    <location>
        <begin position="153"/>
        <end position="175"/>
    </location>
</feature>
<keyword evidence="2" id="KW-0472">Membrane</keyword>
<feature type="compositionally biased region" description="Basic and acidic residues" evidence="1">
    <location>
        <begin position="1"/>
        <end position="13"/>
    </location>
</feature>
<feature type="region of interest" description="Disordered" evidence="1">
    <location>
        <begin position="1"/>
        <end position="53"/>
    </location>
</feature>
<accession>A0A9K3LXH8</accession>
<comment type="caution">
    <text evidence="4">The sequence shown here is derived from an EMBL/GenBank/DDBJ whole genome shotgun (WGS) entry which is preliminary data.</text>
</comment>
<proteinExistence type="predicted"/>
<name>A0A9K3LXH8_9STRA</name>